<dbReference type="InterPro" id="IPR044946">
    <property type="entry name" value="Restrct_endonuc_typeI_TRD_sf"/>
</dbReference>
<gene>
    <name evidence="5" type="ordered locus">Haur_1280</name>
</gene>
<dbReference type="Pfam" id="PF01420">
    <property type="entry name" value="Methylase_S"/>
    <property type="match status" value="1"/>
</dbReference>
<proteinExistence type="inferred from homology"/>
<evidence type="ECO:0000313" key="6">
    <source>
        <dbReference type="Proteomes" id="UP000000787"/>
    </source>
</evidence>
<evidence type="ECO:0000256" key="1">
    <source>
        <dbReference type="ARBA" id="ARBA00010923"/>
    </source>
</evidence>
<dbReference type="HOGENOM" id="CLU_2973247_0_0_0"/>
<dbReference type="InterPro" id="IPR000055">
    <property type="entry name" value="Restrct_endonuc_typeI_TRD"/>
</dbReference>
<sequence length="58" mass="6475">MKHIKKFILTLPPLAEQQRIVAKVEQLLGLCDQLEQQLAQSQDLGSRSLAALIQHALV</sequence>
<dbReference type="GO" id="GO:0003677">
    <property type="term" value="F:DNA binding"/>
    <property type="evidence" value="ECO:0007669"/>
    <property type="project" value="UniProtKB-KW"/>
</dbReference>
<protein>
    <submittedName>
        <fullName evidence="5">Type I restriction-modification system, S subunit</fullName>
    </submittedName>
</protein>
<name>A9B1P3_HERA2</name>
<dbReference type="AlphaFoldDB" id="A9B1P3"/>
<evidence type="ECO:0000259" key="4">
    <source>
        <dbReference type="Pfam" id="PF01420"/>
    </source>
</evidence>
<keyword evidence="6" id="KW-1185">Reference proteome</keyword>
<evidence type="ECO:0000313" key="5">
    <source>
        <dbReference type="EMBL" id="ABX03928.1"/>
    </source>
</evidence>
<evidence type="ECO:0000256" key="3">
    <source>
        <dbReference type="ARBA" id="ARBA00023125"/>
    </source>
</evidence>
<keyword evidence="2" id="KW-0680">Restriction system</keyword>
<dbReference type="SUPFAM" id="SSF116734">
    <property type="entry name" value="DNA methylase specificity domain"/>
    <property type="match status" value="1"/>
</dbReference>
<dbReference type="KEGG" id="hau:Haur_1280"/>
<organism evidence="5 6">
    <name type="scientific">Herpetosiphon aurantiacus (strain ATCC 23779 / DSM 785 / 114-95)</name>
    <dbReference type="NCBI Taxonomy" id="316274"/>
    <lineage>
        <taxon>Bacteria</taxon>
        <taxon>Bacillati</taxon>
        <taxon>Chloroflexota</taxon>
        <taxon>Chloroflexia</taxon>
        <taxon>Herpetosiphonales</taxon>
        <taxon>Herpetosiphonaceae</taxon>
        <taxon>Herpetosiphon</taxon>
    </lineage>
</organism>
<dbReference type="GO" id="GO:0009307">
    <property type="term" value="P:DNA restriction-modification system"/>
    <property type="evidence" value="ECO:0007669"/>
    <property type="project" value="UniProtKB-KW"/>
</dbReference>
<dbReference type="Gene3D" id="3.90.220.20">
    <property type="entry name" value="DNA methylase specificity domains"/>
    <property type="match status" value="1"/>
</dbReference>
<dbReference type="Proteomes" id="UP000000787">
    <property type="component" value="Chromosome"/>
</dbReference>
<dbReference type="REBASE" id="16521">
    <property type="entry name" value="S.HauORF1282P"/>
</dbReference>
<dbReference type="InParanoid" id="A9B1P3"/>
<accession>A9B1P3</accession>
<comment type="similarity">
    <text evidence="1">Belongs to the type-I restriction system S methylase family.</text>
</comment>
<evidence type="ECO:0000256" key="2">
    <source>
        <dbReference type="ARBA" id="ARBA00022747"/>
    </source>
</evidence>
<dbReference type="eggNOG" id="COG0732">
    <property type="taxonomic scope" value="Bacteria"/>
</dbReference>
<keyword evidence="3" id="KW-0238">DNA-binding</keyword>
<feature type="domain" description="Type I restriction modification DNA specificity" evidence="4">
    <location>
        <begin position="2"/>
        <end position="39"/>
    </location>
</feature>
<dbReference type="BioCyc" id="HAUR316274:GHYA-1302-MONOMER"/>
<dbReference type="EMBL" id="CP000875">
    <property type="protein sequence ID" value="ABX03928.1"/>
    <property type="molecule type" value="Genomic_DNA"/>
</dbReference>
<dbReference type="STRING" id="316274.Haur_1280"/>
<reference evidence="5 6" key="1">
    <citation type="journal article" date="2011" name="Stand. Genomic Sci.">
        <title>Complete genome sequence of the filamentous gliding predatory bacterium Herpetosiphon aurantiacus type strain (114-95(T)).</title>
        <authorList>
            <person name="Kiss H."/>
            <person name="Nett M."/>
            <person name="Domin N."/>
            <person name="Martin K."/>
            <person name="Maresca J.A."/>
            <person name="Copeland A."/>
            <person name="Lapidus A."/>
            <person name="Lucas S."/>
            <person name="Berry K.W."/>
            <person name="Glavina Del Rio T."/>
            <person name="Dalin E."/>
            <person name="Tice H."/>
            <person name="Pitluck S."/>
            <person name="Richardson P."/>
            <person name="Bruce D."/>
            <person name="Goodwin L."/>
            <person name="Han C."/>
            <person name="Detter J.C."/>
            <person name="Schmutz J."/>
            <person name="Brettin T."/>
            <person name="Land M."/>
            <person name="Hauser L."/>
            <person name="Kyrpides N.C."/>
            <person name="Ivanova N."/>
            <person name="Goker M."/>
            <person name="Woyke T."/>
            <person name="Klenk H.P."/>
            <person name="Bryant D.A."/>
        </authorList>
    </citation>
    <scope>NUCLEOTIDE SEQUENCE [LARGE SCALE GENOMIC DNA]</scope>
    <source>
        <strain evidence="6">ATCC 23779 / DSM 785 / 114-95</strain>
    </source>
</reference>